<dbReference type="Proteomes" id="UP001516400">
    <property type="component" value="Unassembled WGS sequence"/>
</dbReference>
<feature type="domain" description="Ig-like" evidence="10">
    <location>
        <begin position="551"/>
        <end position="644"/>
    </location>
</feature>
<feature type="domain" description="Ig-like" evidence="10">
    <location>
        <begin position="217"/>
        <end position="310"/>
    </location>
</feature>
<keyword evidence="4" id="KW-0677">Repeat</keyword>
<keyword evidence="2" id="KW-0812">Transmembrane</keyword>
<keyword evidence="5" id="KW-0130">Cell adhesion</keyword>
<evidence type="ECO:0000313" key="12">
    <source>
        <dbReference type="Proteomes" id="UP001516400"/>
    </source>
</evidence>
<evidence type="ECO:0000256" key="3">
    <source>
        <dbReference type="ARBA" id="ARBA00022729"/>
    </source>
</evidence>
<accession>A0ABD2MVV0</accession>
<dbReference type="InterPro" id="IPR003598">
    <property type="entry name" value="Ig_sub2"/>
</dbReference>
<dbReference type="GO" id="GO:0007155">
    <property type="term" value="P:cell adhesion"/>
    <property type="evidence" value="ECO:0007669"/>
    <property type="project" value="UniProtKB-KW"/>
</dbReference>
<dbReference type="InterPro" id="IPR013783">
    <property type="entry name" value="Ig-like_fold"/>
</dbReference>
<feature type="domain" description="Ig-like" evidence="10">
    <location>
        <begin position="455"/>
        <end position="548"/>
    </location>
</feature>
<keyword evidence="9" id="KW-0393">Immunoglobulin domain</keyword>
<dbReference type="SMART" id="SM00408">
    <property type="entry name" value="IGc2"/>
    <property type="match status" value="5"/>
</dbReference>
<dbReference type="SUPFAM" id="SSF48726">
    <property type="entry name" value="Immunoglobulin"/>
    <property type="match status" value="6"/>
</dbReference>
<dbReference type="InterPro" id="IPR003599">
    <property type="entry name" value="Ig_sub"/>
</dbReference>
<comment type="caution">
    <text evidence="11">The sequence shown here is derived from an EMBL/GenBank/DDBJ whole genome shotgun (WGS) entry which is preliminary data.</text>
</comment>
<dbReference type="InterPro" id="IPR036179">
    <property type="entry name" value="Ig-like_dom_sf"/>
</dbReference>
<evidence type="ECO:0000256" key="7">
    <source>
        <dbReference type="ARBA" id="ARBA00023136"/>
    </source>
</evidence>
<sequence length="655" mass="71354">MSALSIDSVKAHHAGTFTCVAENSAGTAAYSANLHVNVSPQISHFAFEEDTASSGELVSTICSIHKGDLPMKITWYLNNRTVENIPGILVSMVVAPQISHFDSGEDSVNSGDSISFKCSIHKGDLPIDINWFLNNKSAEHVDGVVMFRAGQKNSMLSIDSVQDYHSGTYTCIARNKAGEASYSAELFVNGNTICKQIENISSVDHYHRLKKYVPVAPQISHFDSGEDKINSGESISLTCSVHKGDLPIEINWLLNNKSVDDMNGVVIFKAGKKISTLSIDSIQAYHAGTYTCIARNKVGAAFYSTDLHVNVAPQLSHFEFGEESVNSGDSVSLNCNAHKGDLPIKFSWMLNNRTVDGTPGIVTMNMGRKISTLSIDPVQDNHAGRYTCLAVNKAGVASYSAELHVNGTLKCNIDVCHDSPSLSQSYTSFPFHYSSPWITFISFETYSLKFIKVLPHVAPFDAGEDSINFGDPVSLTCNVHKGDTPINIKWYLNNKTLHDSSELSISKAGKRTSTLSIDSVKDQHAGTYTCVAQNRAGSSFYSTDLHLNVPPHVAPFDTGEDSINFGDPVSLMCNVHKGDTPLDIKWYLNNKTLHDSSDLSINKAGKRTSTLSIDSVKDQHAGTYTCVAQNRAGSSSYSTDLHVNGIRCIFNHENI</sequence>
<dbReference type="GO" id="GO:0016020">
    <property type="term" value="C:membrane"/>
    <property type="evidence" value="ECO:0007669"/>
    <property type="project" value="UniProtKB-SubCell"/>
</dbReference>
<keyword evidence="7" id="KW-0472">Membrane</keyword>
<name>A0ABD2MVV0_9CUCU</name>
<proteinExistence type="predicted"/>
<evidence type="ECO:0000256" key="1">
    <source>
        <dbReference type="ARBA" id="ARBA00004167"/>
    </source>
</evidence>
<feature type="domain" description="Ig-like" evidence="10">
    <location>
        <begin position="313"/>
        <end position="404"/>
    </location>
</feature>
<dbReference type="AlphaFoldDB" id="A0ABD2MVV0"/>
<evidence type="ECO:0000256" key="4">
    <source>
        <dbReference type="ARBA" id="ARBA00022737"/>
    </source>
</evidence>
<evidence type="ECO:0000256" key="6">
    <source>
        <dbReference type="ARBA" id="ARBA00022989"/>
    </source>
</evidence>
<feature type="domain" description="Ig-like" evidence="10">
    <location>
        <begin position="40"/>
        <end position="83"/>
    </location>
</feature>
<evidence type="ECO:0000256" key="9">
    <source>
        <dbReference type="ARBA" id="ARBA00023319"/>
    </source>
</evidence>
<gene>
    <name evidence="11" type="ORF">HHI36_009356</name>
</gene>
<dbReference type="EMBL" id="JABFTP020000021">
    <property type="protein sequence ID" value="KAL3270305.1"/>
    <property type="molecule type" value="Genomic_DNA"/>
</dbReference>
<dbReference type="InterPro" id="IPR007110">
    <property type="entry name" value="Ig-like_dom"/>
</dbReference>
<dbReference type="Pfam" id="PF13927">
    <property type="entry name" value="Ig_3"/>
    <property type="match status" value="5"/>
</dbReference>
<dbReference type="PROSITE" id="PS50835">
    <property type="entry name" value="IG_LIKE"/>
    <property type="match status" value="6"/>
</dbReference>
<feature type="domain" description="Ig-like" evidence="10">
    <location>
        <begin position="96"/>
        <end position="187"/>
    </location>
</feature>
<dbReference type="PANTHER" id="PTHR45080:SF8">
    <property type="entry name" value="IG-LIKE DOMAIN-CONTAINING PROTEIN"/>
    <property type="match status" value="1"/>
</dbReference>
<keyword evidence="6" id="KW-1133">Transmembrane helix</keyword>
<evidence type="ECO:0000256" key="2">
    <source>
        <dbReference type="ARBA" id="ARBA00022692"/>
    </source>
</evidence>
<dbReference type="GO" id="GO:0048812">
    <property type="term" value="P:neuron projection morphogenesis"/>
    <property type="evidence" value="ECO:0007669"/>
    <property type="project" value="UniProtKB-ARBA"/>
</dbReference>
<keyword evidence="12" id="KW-1185">Reference proteome</keyword>
<reference evidence="11 12" key="1">
    <citation type="journal article" date="2021" name="BMC Biol.">
        <title>Horizontally acquired antibacterial genes associated with adaptive radiation of ladybird beetles.</title>
        <authorList>
            <person name="Li H.S."/>
            <person name="Tang X.F."/>
            <person name="Huang Y.H."/>
            <person name="Xu Z.Y."/>
            <person name="Chen M.L."/>
            <person name="Du X.Y."/>
            <person name="Qiu B.Y."/>
            <person name="Chen P.T."/>
            <person name="Zhang W."/>
            <person name="Slipinski A."/>
            <person name="Escalona H.E."/>
            <person name="Waterhouse R.M."/>
            <person name="Zwick A."/>
            <person name="Pang H."/>
        </authorList>
    </citation>
    <scope>NUCLEOTIDE SEQUENCE [LARGE SCALE GENOMIC DNA]</scope>
    <source>
        <strain evidence="11">SYSU2018</strain>
    </source>
</reference>
<keyword evidence="3" id="KW-0732">Signal</keyword>
<dbReference type="Gene3D" id="2.60.40.10">
    <property type="entry name" value="Immunoglobulins"/>
    <property type="match status" value="7"/>
</dbReference>
<dbReference type="FunFam" id="2.60.40.10:FF:000017">
    <property type="entry name" value="Down syndrome cell adhesion molecule b"/>
    <property type="match status" value="5"/>
</dbReference>
<evidence type="ECO:0000313" key="11">
    <source>
        <dbReference type="EMBL" id="KAL3270305.1"/>
    </source>
</evidence>
<dbReference type="PANTHER" id="PTHR45080">
    <property type="entry name" value="CONTACTIN 5"/>
    <property type="match status" value="1"/>
</dbReference>
<organism evidence="11 12">
    <name type="scientific">Cryptolaemus montrouzieri</name>
    <dbReference type="NCBI Taxonomy" id="559131"/>
    <lineage>
        <taxon>Eukaryota</taxon>
        <taxon>Metazoa</taxon>
        <taxon>Ecdysozoa</taxon>
        <taxon>Arthropoda</taxon>
        <taxon>Hexapoda</taxon>
        <taxon>Insecta</taxon>
        <taxon>Pterygota</taxon>
        <taxon>Neoptera</taxon>
        <taxon>Endopterygota</taxon>
        <taxon>Coleoptera</taxon>
        <taxon>Polyphaga</taxon>
        <taxon>Cucujiformia</taxon>
        <taxon>Coccinelloidea</taxon>
        <taxon>Coccinellidae</taxon>
        <taxon>Scymninae</taxon>
        <taxon>Scymnini</taxon>
        <taxon>Cryptolaemus</taxon>
    </lineage>
</organism>
<evidence type="ECO:0000256" key="5">
    <source>
        <dbReference type="ARBA" id="ARBA00022889"/>
    </source>
</evidence>
<dbReference type="InterPro" id="IPR050958">
    <property type="entry name" value="Cell_Adh-Cytoskel_Orgn"/>
</dbReference>
<protein>
    <recommendedName>
        <fullName evidence="10">Ig-like domain-containing protein</fullName>
    </recommendedName>
</protein>
<dbReference type="SMART" id="SM00409">
    <property type="entry name" value="IG"/>
    <property type="match status" value="5"/>
</dbReference>
<keyword evidence="8" id="KW-1015">Disulfide bond</keyword>
<comment type="subcellular location">
    <subcellularLocation>
        <location evidence="1">Membrane</location>
        <topology evidence="1">Single-pass membrane protein</topology>
    </subcellularLocation>
</comment>
<evidence type="ECO:0000256" key="8">
    <source>
        <dbReference type="ARBA" id="ARBA00023157"/>
    </source>
</evidence>
<evidence type="ECO:0000259" key="10">
    <source>
        <dbReference type="PROSITE" id="PS50835"/>
    </source>
</evidence>